<protein>
    <recommendedName>
        <fullName evidence="5">Receptor L-domain domain-containing protein</fullName>
    </recommendedName>
</protein>
<dbReference type="EMBL" id="CDMZ01001564">
    <property type="protein sequence ID" value="CEM34489.1"/>
    <property type="molecule type" value="Genomic_DNA"/>
</dbReference>
<proteinExistence type="predicted"/>
<evidence type="ECO:0008006" key="5">
    <source>
        <dbReference type="Google" id="ProtNLM"/>
    </source>
</evidence>
<gene>
    <name evidence="4" type="ORF">Cvel_23434</name>
</gene>
<dbReference type="PhylomeDB" id="A0A0G4GUJ9"/>
<dbReference type="InterPro" id="IPR051648">
    <property type="entry name" value="CWI-Assembly_Regulator"/>
</dbReference>
<sequence length="277" mass="29294">MQMDRWTSEMKAIVFPALEEVGGGIEIDNSNGPELVYFPELIRQGQIEQGGDNTIDIDETCGVRVASFPKLEVADVIEIDDNDSLECVDLSSLKSTGSRLNLDDNVFLKEVRTPNLETVGDGLDWSDSLTLTEVNLPKLTSVGDTINFSGSIGLKKISAPLLETVPGDVDLGDVPSLDSVDFGSLTSIRGLTISQSQLSDLNAFSNLSGESGISLSLLHNAKLTSADALATAVSNGVFTNGHICDNPLLASLPSSFSSLNPVPVVCAADEPPCDCSF</sequence>
<reference evidence="4" key="1">
    <citation type="submission" date="2014-11" db="EMBL/GenBank/DDBJ databases">
        <authorList>
            <person name="Otto D Thomas"/>
            <person name="Naeem Raeece"/>
        </authorList>
    </citation>
    <scope>NUCLEOTIDE SEQUENCE</scope>
</reference>
<dbReference type="VEuPathDB" id="CryptoDB:Cvel_23434"/>
<name>A0A0G4GUJ9_9ALVE</name>
<comment type="subcellular location">
    <subcellularLocation>
        <location evidence="1">Cell envelope</location>
    </subcellularLocation>
</comment>
<evidence type="ECO:0000313" key="4">
    <source>
        <dbReference type="EMBL" id="CEM34489.1"/>
    </source>
</evidence>
<dbReference type="AlphaFoldDB" id="A0A0G4GUJ9"/>
<dbReference type="PANTHER" id="PTHR31018:SF3">
    <property type="entry name" value="RECEPTOR PROTEIN-TYROSINE KINASE"/>
    <property type="match status" value="1"/>
</dbReference>
<evidence type="ECO:0000256" key="1">
    <source>
        <dbReference type="ARBA" id="ARBA00004196"/>
    </source>
</evidence>
<keyword evidence="3" id="KW-0325">Glycoprotein</keyword>
<evidence type="ECO:0000256" key="3">
    <source>
        <dbReference type="ARBA" id="ARBA00023180"/>
    </source>
</evidence>
<dbReference type="PANTHER" id="PTHR31018">
    <property type="entry name" value="SPORULATION-SPECIFIC PROTEIN-RELATED"/>
    <property type="match status" value="1"/>
</dbReference>
<accession>A0A0G4GUJ9</accession>
<keyword evidence="2" id="KW-0732">Signal</keyword>
<organism evidence="4">
    <name type="scientific">Chromera velia CCMP2878</name>
    <dbReference type="NCBI Taxonomy" id="1169474"/>
    <lineage>
        <taxon>Eukaryota</taxon>
        <taxon>Sar</taxon>
        <taxon>Alveolata</taxon>
        <taxon>Colpodellida</taxon>
        <taxon>Chromeraceae</taxon>
        <taxon>Chromera</taxon>
    </lineage>
</organism>
<evidence type="ECO:0000256" key="2">
    <source>
        <dbReference type="ARBA" id="ARBA00022729"/>
    </source>
</evidence>